<reference evidence="2 3" key="1">
    <citation type="journal article" date="2013" name="Genome Biol.">
        <title>The genome sequence of the most widely cultivated cacao type and its use to identify candidate genes regulating pod color.</title>
        <authorList>
            <person name="Motamayor J.C."/>
            <person name="Mockaitis K."/>
            <person name="Schmutz J."/>
            <person name="Haiminen N."/>
            <person name="Iii D.L."/>
            <person name="Cornejo O."/>
            <person name="Findley S.D."/>
            <person name="Zheng P."/>
            <person name="Utro F."/>
            <person name="Royaert S."/>
            <person name="Saski C."/>
            <person name="Jenkins J."/>
            <person name="Podicheti R."/>
            <person name="Zhao M."/>
            <person name="Scheffler B.E."/>
            <person name="Stack J.C."/>
            <person name="Feltus F.A."/>
            <person name="Mustiga G.M."/>
            <person name="Amores F."/>
            <person name="Phillips W."/>
            <person name="Marelli J.P."/>
            <person name="May G.D."/>
            <person name="Shapiro H."/>
            <person name="Ma J."/>
            <person name="Bustamante C.D."/>
            <person name="Schnell R.J."/>
            <person name="Main D."/>
            <person name="Gilbert D."/>
            <person name="Parida L."/>
            <person name="Kuhn D.N."/>
        </authorList>
    </citation>
    <scope>NUCLEOTIDE SEQUENCE [LARGE SCALE GENOMIC DNA]</scope>
    <source>
        <strain evidence="3">cv. Matina 1-6</strain>
    </source>
</reference>
<proteinExistence type="predicted"/>
<sequence length="69" mass="7934">MESRQSEITKDHVPSSPRPSKQIRHVVSRSNSKLNLPLLKFIGQGKQYAAHDFSTSTELYHDIRSTLRQ</sequence>
<evidence type="ECO:0000313" key="3">
    <source>
        <dbReference type="Proteomes" id="UP000026915"/>
    </source>
</evidence>
<evidence type="ECO:0000313" key="2">
    <source>
        <dbReference type="EMBL" id="EOY07580.1"/>
    </source>
</evidence>
<keyword evidence="3" id="KW-1185">Reference proteome</keyword>
<dbReference type="HOGENOM" id="CLU_2780985_0_0_1"/>
<gene>
    <name evidence="2" type="ORF">TCM_021976</name>
</gene>
<feature type="region of interest" description="Disordered" evidence="1">
    <location>
        <begin position="1"/>
        <end position="29"/>
    </location>
</feature>
<dbReference type="AlphaFoldDB" id="A0A061ERB3"/>
<name>A0A061ERB3_THECC</name>
<organism evidence="2 3">
    <name type="scientific">Theobroma cacao</name>
    <name type="common">Cacao</name>
    <name type="synonym">Cocoa</name>
    <dbReference type="NCBI Taxonomy" id="3641"/>
    <lineage>
        <taxon>Eukaryota</taxon>
        <taxon>Viridiplantae</taxon>
        <taxon>Streptophyta</taxon>
        <taxon>Embryophyta</taxon>
        <taxon>Tracheophyta</taxon>
        <taxon>Spermatophyta</taxon>
        <taxon>Magnoliopsida</taxon>
        <taxon>eudicotyledons</taxon>
        <taxon>Gunneridae</taxon>
        <taxon>Pentapetalae</taxon>
        <taxon>rosids</taxon>
        <taxon>malvids</taxon>
        <taxon>Malvales</taxon>
        <taxon>Malvaceae</taxon>
        <taxon>Byttnerioideae</taxon>
        <taxon>Theobroma</taxon>
    </lineage>
</organism>
<feature type="compositionally biased region" description="Basic and acidic residues" evidence="1">
    <location>
        <begin position="1"/>
        <end position="13"/>
    </location>
</feature>
<dbReference type="Gramene" id="EOY07580">
    <property type="protein sequence ID" value="EOY07580"/>
    <property type="gene ID" value="TCM_021976"/>
</dbReference>
<dbReference type="EMBL" id="CM001883">
    <property type="protein sequence ID" value="EOY07580.1"/>
    <property type="molecule type" value="Genomic_DNA"/>
</dbReference>
<evidence type="ECO:0000256" key="1">
    <source>
        <dbReference type="SAM" id="MobiDB-lite"/>
    </source>
</evidence>
<dbReference type="Proteomes" id="UP000026915">
    <property type="component" value="Chromosome 5"/>
</dbReference>
<protein>
    <submittedName>
        <fullName evidence="2">Uncharacterized protein</fullName>
    </submittedName>
</protein>
<dbReference type="InParanoid" id="A0A061ERB3"/>
<accession>A0A061ERB3</accession>